<reference evidence="1" key="1">
    <citation type="journal article" date="2014" name="Front. Microbiol.">
        <title>High frequency of phylogenetically diverse reductive dehalogenase-homologous genes in deep subseafloor sedimentary metagenomes.</title>
        <authorList>
            <person name="Kawai M."/>
            <person name="Futagami T."/>
            <person name="Toyoda A."/>
            <person name="Takaki Y."/>
            <person name="Nishi S."/>
            <person name="Hori S."/>
            <person name="Arai W."/>
            <person name="Tsubouchi T."/>
            <person name="Morono Y."/>
            <person name="Uchiyama I."/>
            <person name="Ito T."/>
            <person name="Fujiyama A."/>
            <person name="Inagaki F."/>
            <person name="Takami H."/>
        </authorList>
    </citation>
    <scope>NUCLEOTIDE SEQUENCE</scope>
    <source>
        <strain evidence="1">Expedition CK06-06</strain>
    </source>
</reference>
<proteinExistence type="predicted"/>
<comment type="caution">
    <text evidence="1">The sequence shown here is derived from an EMBL/GenBank/DDBJ whole genome shotgun (WGS) entry which is preliminary data.</text>
</comment>
<sequence length="82" mass="9379">MNHTQYMKRLDEFCDKLQAAGNARPYDPDKYNQIVDELNAIHQARRVELHSSAVLRFIKWAGKRGSAAAARLRKILKEGVTP</sequence>
<dbReference type="EMBL" id="BARW01007560">
    <property type="protein sequence ID" value="GAI87942.1"/>
    <property type="molecule type" value="Genomic_DNA"/>
</dbReference>
<name>X1S4H9_9ZZZZ</name>
<gene>
    <name evidence="1" type="ORF">S12H4_15706</name>
</gene>
<accession>X1S4H9</accession>
<evidence type="ECO:0000313" key="1">
    <source>
        <dbReference type="EMBL" id="GAI87942.1"/>
    </source>
</evidence>
<organism evidence="1">
    <name type="scientific">marine sediment metagenome</name>
    <dbReference type="NCBI Taxonomy" id="412755"/>
    <lineage>
        <taxon>unclassified sequences</taxon>
        <taxon>metagenomes</taxon>
        <taxon>ecological metagenomes</taxon>
    </lineage>
</organism>
<protein>
    <submittedName>
        <fullName evidence="1">Uncharacterized protein</fullName>
    </submittedName>
</protein>
<dbReference type="AlphaFoldDB" id="X1S4H9"/>